<protein>
    <submittedName>
        <fullName evidence="2">Uncharacterized protein</fullName>
    </submittedName>
</protein>
<gene>
    <name evidence="2" type="ORF">GQS65_15670</name>
</gene>
<feature type="transmembrane region" description="Helical" evidence="1">
    <location>
        <begin position="18"/>
        <end position="37"/>
    </location>
</feature>
<sequence length="60" mass="6689">MAQSRGGPRFHLWDRLELYAFLALMAFCFGFGILKAVDPVAAAKVELALDLSFEWLKASV</sequence>
<reference evidence="2 3" key="1">
    <citation type="submission" date="2019-12" db="EMBL/GenBank/DDBJ databases">
        <title>Halocatena pleomorpha gen. nov. sp. nov., an extremely halophilic archaeon of family Halobacteriaceae isolated from saltpan soil.</title>
        <authorList>
            <person name="Pal Y."/>
            <person name="Verma A."/>
            <person name="Krishnamurthi S."/>
            <person name="Kumar P."/>
        </authorList>
    </citation>
    <scope>NUCLEOTIDE SEQUENCE [LARGE SCALE GENOMIC DNA]</scope>
    <source>
        <strain evidence="2 3">JCM 16495</strain>
    </source>
</reference>
<comment type="caution">
    <text evidence="2">The sequence shown here is derived from an EMBL/GenBank/DDBJ whole genome shotgun (WGS) entry which is preliminary data.</text>
</comment>
<keyword evidence="3" id="KW-1185">Reference proteome</keyword>
<evidence type="ECO:0000313" key="3">
    <source>
        <dbReference type="Proteomes" id="UP000451471"/>
    </source>
</evidence>
<dbReference type="AlphaFoldDB" id="A0A6B0GUT9"/>
<accession>A0A6B0GUT9</accession>
<evidence type="ECO:0000256" key="1">
    <source>
        <dbReference type="SAM" id="Phobius"/>
    </source>
</evidence>
<name>A0A6B0GUT9_9EURY</name>
<evidence type="ECO:0000313" key="2">
    <source>
        <dbReference type="EMBL" id="MWG35905.1"/>
    </source>
</evidence>
<organism evidence="2 3">
    <name type="scientific">Halomarina oriensis</name>
    <dbReference type="NCBI Taxonomy" id="671145"/>
    <lineage>
        <taxon>Archaea</taxon>
        <taxon>Methanobacteriati</taxon>
        <taxon>Methanobacteriota</taxon>
        <taxon>Stenosarchaea group</taxon>
        <taxon>Halobacteria</taxon>
        <taxon>Halobacteriales</taxon>
        <taxon>Natronomonadaceae</taxon>
        <taxon>Halomarina</taxon>
    </lineage>
</organism>
<dbReference type="Proteomes" id="UP000451471">
    <property type="component" value="Unassembled WGS sequence"/>
</dbReference>
<dbReference type="EMBL" id="WSZK01000028">
    <property type="protein sequence ID" value="MWG35905.1"/>
    <property type="molecule type" value="Genomic_DNA"/>
</dbReference>
<dbReference type="RefSeq" id="WP_158205573.1">
    <property type="nucleotide sequence ID" value="NZ_WSZK01000028.1"/>
</dbReference>
<proteinExistence type="predicted"/>
<keyword evidence="1" id="KW-0472">Membrane</keyword>
<keyword evidence="1" id="KW-0812">Transmembrane</keyword>
<keyword evidence="1" id="KW-1133">Transmembrane helix</keyword>